<dbReference type="PANTHER" id="PTHR11771">
    <property type="entry name" value="LIPOXYGENASE"/>
    <property type="match status" value="1"/>
</dbReference>
<feature type="binding site" evidence="10">
    <location>
        <position position="40"/>
    </location>
    <ligand>
        <name>Ca(2+)</name>
        <dbReference type="ChEBI" id="CHEBI:29108"/>
        <label>2</label>
    </ligand>
</feature>
<feature type="binding site" evidence="10">
    <location>
        <position position="15"/>
    </location>
    <ligand>
        <name>Ca(2+)</name>
        <dbReference type="ChEBI" id="CHEBI:29108"/>
        <label>1</label>
    </ligand>
</feature>
<accession>L9KKV7</accession>
<dbReference type="Pfam" id="PF00305">
    <property type="entry name" value="Lipoxygenase"/>
    <property type="match status" value="1"/>
</dbReference>
<dbReference type="Proteomes" id="UP000011518">
    <property type="component" value="Unassembled WGS sequence"/>
</dbReference>
<keyword evidence="8" id="KW-0443">Lipid metabolism</keyword>
<evidence type="ECO:0000256" key="7">
    <source>
        <dbReference type="ARBA" id="ARBA00023002"/>
    </source>
</evidence>
<feature type="binding site" evidence="10">
    <location>
        <position position="87"/>
    </location>
    <ligand>
        <name>Ca(2+)</name>
        <dbReference type="ChEBI" id="CHEBI:29108"/>
        <label>1</label>
    </ligand>
</feature>
<evidence type="ECO:0000256" key="6">
    <source>
        <dbReference type="ARBA" id="ARBA00022964"/>
    </source>
</evidence>
<dbReference type="SMART" id="SM00308">
    <property type="entry name" value="LH2"/>
    <property type="match status" value="1"/>
</dbReference>
<dbReference type="InterPro" id="IPR020834">
    <property type="entry name" value="LipOase_CS"/>
</dbReference>
<dbReference type="Gene3D" id="2.60.60.20">
    <property type="entry name" value="PLAT/LH2 domain"/>
    <property type="match status" value="1"/>
</dbReference>
<feature type="binding site" evidence="9">
    <location>
        <position position="403"/>
    </location>
    <ligand>
        <name>Fe cation</name>
        <dbReference type="ChEBI" id="CHEBI:24875"/>
        <note>catalytic</note>
    </ligand>
</feature>
<dbReference type="GO" id="GO:0005737">
    <property type="term" value="C:cytoplasm"/>
    <property type="evidence" value="ECO:0007669"/>
    <property type="project" value="UniProtKB-SubCell"/>
</dbReference>
<dbReference type="PRINTS" id="PR00467">
    <property type="entry name" value="MAMLPOXGNASE"/>
</dbReference>
<dbReference type="Pfam" id="PF01477">
    <property type="entry name" value="PLAT"/>
    <property type="match status" value="1"/>
</dbReference>
<comment type="cofactor">
    <cofactor evidence="9">
        <name>Fe cation</name>
        <dbReference type="ChEBI" id="CHEBI:24875"/>
    </cofactor>
    <text evidence="9">Binds 1 Fe cation per subunit.</text>
</comment>
<evidence type="ECO:0000313" key="15">
    <source>
        <dbReference type="EMBL" id="ELW63580.1"/>
    </source>
</evidence>
<keyword evidence="6" id="KW-0223">Dioxygenase</keyword>
<organism evidence="15 16">
    <name type="scientific">Tupaia chinensis</name>
    <name type="common">Chinese tree shrew</name>
    <name type="synonym">Tupaia belangeri chinensis</name>
    <dbReference type="NCBI Taxonomy" id="246437"/>
    <lineage>
        <taxon>Eukaryota</taxon>
        <taxon>Metazoa</taxon>
        <taxon>Chordata</taxon>
        <taxon>Craniata</taxon>
        <taxon>Vertebrata</taxon>
        <taxon>Euteleostomi</taxon>
        <taxon>Mammalia</taxon>
        <taxon>Eutheria</taxon>
        <taxon>Euarchontoglires</taxon>
        <taxon>Scandentia</taxon>
        <taxon>Tupaiidae</taxon>
        <taxon>Tupaia</taxon>
    </lineage>
</organism>
<evidence type="ECO:0000313" key="16">
    <source>
        <dbReference type="Proteomes" id="UP000011518"/>
    </source>
</evidence>
<comment type="pathway">
    <text evidence="2">Lipid metabolism.</text>
</comment>
<dbReference type="SUPFAM" id="SSF48484">
    <property type="entry name" value="Lipoxigenase"/>
    <property type="match status" value="1"/>
</dbReference>
<evidence type="ECO:0000256" key="12">
    <source>
        <dbReference type="PROSITE-ProRule" id="PRU00152"/>
    </source>
</evidence>
<gene>
    <name evidence="15" type="ORF">TREES_T100004095</name>
</gene>
<feature type="domain" description="Lipoxygenase" evidence="14">
    <location>
        <begin position="95"/>
        <end position="731"/>
    </location>
</feature>
<dbReference type="InterPro" id="IPR013819">
    <property type="entry name" value="LipOase_C"/>
</dbReference>
<evidence type="ECO:0000256" key="4">
    <source>
        <dbReference type="ARBA" id="ARBA00022490"/>
    </source>
</evidence>
<feature type="binding site" evidence="9">
    <location>
        <position position="578"/>
    </location>
    <ligand>
        <name>Fe cation</name>
        <dbReference type="ChEBI" id="CHEBI:24875"/>
        <note>catalytic</note>
    </ligand>
</feature>
<keyword evidence="10" id="KW-0106">Calcium</keyword>
<feature type="binding site" evidence="9">
    <location>
        <position position="398"/>
    </location>
    <ligand>
        <name>Fe cation</name>
        <dbReference type="ChEBI" id="CHEBI:24875"/>
        <note>catalytic</note>
    </ligand>
</feature>
<dbReference type="GO" id="GO:0034440">
    <property type="term" value="P:lipid oxidation"/>
    <property type="evidence" value="ECO:0007669"/>
    <property type="project" value="InterPro"/>
</dbReference>
<feature type="site" description="Essential for stabilizing binding to COTL1" evidence="11">
    <location>
        <position position="109"/>
    </location>
</feature>
<evidence type="ECO:0000259" key="13">
    <source>
        <dbReference type="PROSITE" id="PS50095"/>
    </source>
</evidence>
<dbReference type="PROSITE" id="PS51393">
    <property type="entry name" value="LIPOXYGENASE_3"/>
    <property type="match status" value="1"/>
</dbReference>
<evidence type="ECO:0000256" key="9">
    <source>
        <dbReference type="PIRSR" id="PIRSR601885-1"/>
    </source>
</evidence>
<feature type="binding site" evidence="10">
    <location>
        <position position="17"/>
    </location>
    <ligand>
        <name>Ca(2+)</name>
        <dbReference type="ChEBI" id="CHEBI:29108"/>
        <label>1</label>
    </ligand>
</feature>
<feature type="binding site" evidence="10">
    <location>
        <position position="39"/>
    </location>
    <ligand>
        <name>Ca(2+)</name>
        <dbReference type="ChEBI" id="CHEBI:29108"/>
        <label>2</label>
    </ligand>
</feature>
<reference evidence="16" key="2">
    <citation type="journal article" date="2013" name="Nat. Commun.">
        <title>Genome of the Chinese tree shrew.</title>
        <authorList>
            <person name="Fan Y."/>
            <person name="Huang Z.Y."/>
            <person name="Cao C.C."/>
            <person name="Chen C.S."/>
            <person name="Chen Y.X."/>
            <person name="Fan D.D."/>
            <person name="He J."/>
            <person name="Hou H.L."/>
            <person name="Hu L."/>
            <person name="Hu X.T."/>
            <person name="Jiang X.T."/>
            <person name="Lai R."/>
            <person name="Lang Y.S."/>
            <person name="Liang B."/>
            <person name="Liao S.G."/>
            <person name="Mu D."/>
            <person name="Ma Y.Y."/>
            <person name="Niu Y.Y."/>
            <person name="Sun X.Q."/>
            <person name="Xia J.Q."/>
            <person name="Xiao J."/>
            <person name="Xiong Z.Q."/>
            <person name="Xu L."/>
            <person name="Yang L."/>
            <person name="Zhang Y."/>
            <person name="Zhao W."/>
            <person name="Zhao X.D."/>
            <person name="Zheng Y.T."/>
            <person name="Zhou J.M."/>
            <person name="Zhu Y.B."/>
            <person name="Zhang G.J."/>
            <person name="Wang J."/>
            <person name="Yao Y.G."/>
        </authorList>
    </citation>
    <scope>NUCLEOTIDE SEQUENCE [LARGE SCALE GENOMIC DNA]</scope>
</reference>
<evidence type="ECO:0000256" key="8">
    <source>
        <dbReference type="ARBA" id="ARBA00023098"/>
    </source>
</evidence>
<dbReference type="InParanoid" id="L9KKV7"/>
<dbReference type="InterPro" id="IPR000907">
    <property type="entry name" value="LipOase"/>
</dbReference>
<evidence type="ECO:0000259" key="14">
    <source>
        <dbReference type="PROSITE" id="PS51393"/>
    </source>
</evidence>
<evidence type="ECO:0000256" key="3">
    <source>
        <dbReference type="ARBA" id="ARBA00009419"/>
    </source>
</evidence>
<dbReference type="Gene3D" id="1.20.245.10">
    <property type="entry name" value="Lipoxygenase-1, Domain 5"/>
    <property type="match status" value="3"/>
</dbReference>
<dbReference type="InterPro" id="IPR036392">
    <property type="entry name" value="PLAT/LH2_dom_sf"/>
</dbReference>
<dbReference type="STRING" id="246437.L9KKV7"/>
<keyword evidence="7" id="KW-0560">Oxidoreductase</keyword>
<evidence type="ECO:0000256" key="2">
    <source>
        <dbReference type="ARBA" id="ARBA00005189"/>
    </source>
</evidence>
<keyword evidence="4" id="KW-0963">Cytoplasm</keyword>
<dbReference type="InterPro" id="IPR001885">
    <property type="entry name" value="LipOase_mml"/>
</dbReference>
<evidence type="ECO:0000256" key="11">
    <source>
        <dbReference type="PIRSR" id="PIRSR601885-3"/>
    </source>
</evidence>
<keyword evidence="9" id="KW-0408">Iron</keyword>
<feature type="domain" description="PLAT" evidence="13">
    <location>
        <begin position="2"/>
        <end position="130"/>
    </location>
</feature>
<evidence type="ECO:0000256" key="10">
    <source>
        <dbReference type="PIRSR" id="PIRSR601885-2"/>
    </source>
</evidence>
<dbReference type="GO" id="GO:0016702">
    <property type="term" value="F:oxidoreductase activity, acting on single donors with incorporation of molecular oxygen, incorporation of two atoms of oxygen"/>
    <property type="evidence" value="ECO:0007669"/>
    <property type="project" value="InterPro"/>
</dbReference>
<proteinExistence type="inferred from homology"/>
<dbReference type="PROSITE" id="PS00081">
    <property type="entry name" value="LIPOXYGENASE_2"/>
    <property type="match status" value="1"/>
</dbReference>
<dbReference type="SUPFAM" id="SSF49723">
    <property type="entry name" value="Lipase/lipooxygenase domain (PLAT/LH2 domain)"/>
    <property type="match status" value="1"/>
</dbReference>
<feature type="binding site" evidence="10">
    <location>
        <position position="86"/>
    </location>
    <ligand>
        <name>Ca(2+)</name>
        <dbReference type="ChEBI" id="CHEBI:29108"/>
        <label>1</label>
    </ligand>
</feature>
<comment type="subcellular location">
    <subcellularLocation>
        <location evidence="1">Cytoplasm</location>
    </subcellularLocation>
</comment>
<comment type="similarity">
    <text evidence="3">Belongs to the lipoxygenase family.</text>
</comment>
<dbReference type="Gene3D" id="3.10.450.60">
    <property type="match status" value="1"/>
</dbReference>
<keyword evidence="16" id="KW-1185">Reference proteome</keyword>
<keyword evidence="5 9" id="KW-0479">Metal-binding</keyword>
<comment type="caution">
    <text evidence="12">Lacks conserved residue(s) required for the propagation of feature annotation.</text>
</comment>
<dbReference type="PROSITE" id="PS50095">
    <property type="entry name" value="PLAT"/>
    <property type="match status" value="1"/>
</dbReference>
<sequence>MGEYRVRVATGSFLGSGTWDNVSVSLVGSEGESPALRLDNFGKDFQRGAEEDFEVTLPQDVGPVLLLRVHKAPLTLPCPIGTLPSDAWFCRWLQLTPPSDGPLPLPSGWRGPGAWCCGKGQRQAEIQERQQKYRWSEYFPGIPRCLDAENLKDLDPNLRYSVTKDVNQKFHFASPWSEYFPGIPRCLDAENLKDLDPNLRYSVTKDVNQKFHFASPSIVLKLKGLLDSERPWQSLEEIQRTFVFPKSQVSEYVFQHWQEDAFFASQFLTGLNPVLIRRCHRLPENFPVTDAMVAPVLGPGTSLQAELERGSLYLVDHAILSGLCPSTINGRPQFVAAPLTLLHQLPSGGPLRPLAIQLTQTPGPDSPIFLPSDSPEDWLLAKTWVRHSEFLVHEMVTHLLRTHFVAETFALSLLRQLPMCHPIFKLLTPHFRYTFHVNVQARTGLLAPGTLIDQSTSLGRKGCLELITKGLEAVTYRSLCLPHQLADREVQDLARYYYREDGLQIWAAIESFVTDIVNIYYPDDGSVSRDSELQAWVREIFQEGFLGRTSSGVPSTLDSCAGLIQYLTMIIFTCSAQHAAVNSGQVRGCHTWRDNQGYRRGGPSRSTGSSVLTDWGGQFDFSAWMPNVPTTMRLPPPTTKGQADLLAYLPEVNATCHALVLFWGVSSETKDTRRLGTYPDEHFTEEAPRRGVAAFQSRLAQISSAIQERNRDLALPYPYLDPAVVENSIAV</sequence>
<evidence type="ECO:0000256" key="1">
    <source>
        <dbReference type="ARBA" id="ARBA00004496"/>
    </source>
</evidence>
<protein>
    <submittedName>
        <fullName evidence="15">Arachidonate 15-lipoxygenase B</fullName>
    </submittedName>
</protein>
<dbReference type="InterPro" id="IPR036226">
    <property type="entry name" value="LipOase_C_sf"/>
</dbReference>
<dbReference type="PRINTS" id="PR00087">
    <property type="entry name" value="LIPOXYGENASE"/>
</dbReference>
<name>L9KKV7_TUPCH</name>
<dbReference type="GO" id="GO:0005506">
    <property type="term" value="F:iron ion binding"/>
    <property type="evidence" value="ECO:0007669"/>
    <property type="project" value="InterPro"/>
</dbReference>
<dbReference type="EMBL" id="KB320771">
    <property type="protein sequence ID" value="ELW63580.1"/>
    <property type="molecule type" value="Genomic_DNA"/>
</dbReference>
<evidence type="ECO:0000256" key="5">
    <source>
        <dbReference type="ARBA" id="ARBA00022723"/>
    </source>
</evidence>
<dbReference type="InterPro" id="IPR001024">
    <property type="entry name" value="PLAT/LH2_dom"/>
</dbReference>
<dbReference type="AlphaFoldDB" id="L9KKV7"/>
<reference evidence="16" key="1">
    <citation type="submission" date="2012-07" db="EMBL/GenBank/DDBJ databases">
        <title>Genome of the Chinese tree shrew, a rising model animal genetically related to primates.</title>
        <authorList>
            <person name="Zhang G."/>
            <person name="Fan Y."/>
            <person name="Yao Y."/>
            <person name="Huang Z."/>
        </authorList>
    </citation>
    <scope>NUCLEOTIDE SEQUENCE [LARGE SCALE GENOMIC DNA]</scope>
</reference>